<name>A0ABM0MK23_SACKO</name>
<dbReference type="GeneID" id="102808575"/>
<feature type="domain" description="BTB" evidence="2">
    <location>
        <begin position="102"/>
        <end position="175"/>
    </location>
</feature>
<organism evidence="3 4">
    <name type="scientific">Saccoglossus kowalevskii</name>
    <name type="common">Acorn worm</name>
    <dbReference type="NCBI Taxonomy" id="10224"/>
    <lineage>
        <taxon>Eukaryota</taxon>
        <taxon>Metazoa</taxon>
        <taxon>Hemichordata</taxon>
        <taxon>Enteropneusta</taxon>
        <taxon>Harrimaniidae</taxon>
        <taxon>Saccoglossus</taxon>
    </lineage>
</organism>
<dbReference type="Proteomes" id="UP000694865">
    <property type="component" value="Unplaced"/>
</dbReference>
<gene>
    <name evidence="4" type="primary">LOC102808575</name>
</gene>
<dbReference type="Gene3D" id="3.30.710.10">
    <property type="entry name" value="Potassium Channel Kv1.1, Chain A"/>
    <property type="match status" value="1"/>
</dbReference>
<protein>
    <submittedName>
        <fullName evidence="4">Uncharacterized protein LOC102808575</fullName>
    </submittedName>
</protein>
<dbReference type="InterPro" id="IPR011333">
    <property type="entry name" value="SKP1/BTB/POZ_sf"/>
</dbReference>
<evidence type="ECO:0000256" key="1">
    <source>
        <dbReference type="SAM" id="MobiDB-lite"/>
    </source>
</evidence>
<reference evidence="4" key="1">
    <citation type="submission" date="2025-08" db="UniProtKB">
        <authorList>
            <consortium name="RefSeq"/>
        </authorList>
    </citation>
    <scope>IDENTIFICATION</scope>
    <source>
        <tissue evidence="4">Testes</tissue>
    </source>
</reference>
<keyword evidence="3" id="KW-1185">Reference proteome</keyword>
<dbReference type="PROSITE" id="PS50097">
    <property type="entry name" value="BTB"/>
    <property type="match status" value="1"/>
</dbReference>
<dbReference type="InterPro" id="IPR000210">
    <property type="entry name" value="BTB/POZ_dom"/>
</dbReference>
<sequence length="648" mass="73489">MEFLRKLFGGNAKGASTATASAVVNQNTEEDEFTILSMEDVGPQLRTGSPRDTGHGTNSGSTVVESAQRHARGIARTARALLPSRSKPIQISYHTEDTREPPNLHIFIENFDFFIHADMLLKKSGYMRALLASGMADSDAMKTSNEMRFNAAPPTARAMLVILDHIYDKETDIPEDEELQDDVMMAADFLEVSLNPKLFSKFVTLESWAQYLTKAKLHNWANFTDFINLFLAAHYRYLRKGEQLSNLSASAIRDIEHKTECDEIREFSKTSLCILLKHEAVGDDHNVGKVLCCYDDAVKDWILLDVFPPRCNEFNNSLHSSFRHTYVALKIGHYRRDHNYDSNDWREMQIVTNSAWGLMKLVSESFTYDAFTGKWKDISHMTPPGLSKGDMLFAQSESIMYAIPPYTTKHRGLIVYNYQPHSDIPVRWRRHVFPCPCFTDDMLPTEVRLVNACLFQNSLYVLCSDRHLTDTDDNLFIAEITPTASSELSVNFVVVNLNTAVDRHYVRLFSNRENLILLFTSSDDPTLLPITNFLVFTLHELCRDTASFKAVTKVSATQIGIRSLPEFLRKCKIALVGNNLYFLSAIAKEDIFSFNVLSGISCLIAPPQCVFDPWKDVVAFLPLGVPIELHNCATKIRDVKIYVIRDDL</sequence>
<evidence type="ECO:0000313" key="3">
    <source>
        <dbReference type="Proteomes" id="UP000694865"/>
    </source>
</evidence>
<feature type="region of interest" description="Disordered" evidence="1">
    <location>
        <begin position="42"/>
        <end position="63"/>
    </location>
</feature>
<proteinExistence type="predicted"/>
<evidence type="ECO:0000259" key="2">
    <source>
        <dbReference type="PROSITE" id="PS50097"/>
    </source>
</evidence>
<dbReference type="SUPFAM" id="SSF54695">
    <property type="entry name" value="POZ domain"/>
    <property type="match status" value="1"/>
</dbReference>
<dbReference type="RefSeq" id="XP_006820364.1">
    <property type="nucleotide sequence ID" value="XM_006820301.1"/>
</dbReference>
<dbReference type="InterPro" id="IPR052392">
    <property type="entry name" value="Kelch-BTB_domain-containing"/>
</dbReference>
<dbReference type="PANTHER" id="PTHR46375:SF3">
    <property type="entry name" value="KELCH REPEAT AND BTB DOMAIN-CONTAINING PROTEIN 13"/>
    <property type="match status" value="1"/>
</dbReference>
<dbReference type="PANTHER" id="PTHR46375">
    <property type="entry name" value="KELCH REPEAT AND BTB DOMAIN-CONTAINING PROTEIN 13-RELATED"/>
    <property type="match status" value="1"/>
</dbReference>
<evidence type="ECO:0000313" key="4">
    <source>
        <dbReference type="RefSeq" id="XP_006820364.1"/>
    </source>
</evidence>
<accession>A0ABM0MK23</accession>